<proteinExistence type="predicted"/>
<name>A0A0B7B458_9EUPU</name>
<sequence>MNMIIDEVGELARDRVNFRCAAKKATSYKRIRTLMMRYIAEKDVTNRESWHDEGLEKTFIEL</sequence>
<reference evidence="1" key="1">
    <citation type="submission" date="2014-12" db="EMBL/GenBank/DDBJ databases">
        <title>Insight into the proteome of Arion vulgaris.</title>
        <authorList>
            <person name="Aradska J."/>
            <person name="Bulat T."/>
            <person name="Smidak R."/>
            <person name="Sarate P."/>
            <person name="Gangsoo J."/>
            <person name="Sialana F."/>
            <person name="Bilban M."/>
            <person name="Lubec G."/>
        </authorList>
    </citation>
    <scope>NUCLEOTIDE SEQUENCE</scope>
    <source>
        <tissue evidence="1">Skin</tissue>
    </source>
</reference>
<gene>
    <name evidence="1" type="primary">ORF163342</name>
</gene>
<organism evidence="1">
    <name type="scientific">Arion vulgaris</name>
    <dbReference type="NCBI Taxonomy" id="1028688"/>
    <lineage>
        <taxon>Eukaryota</taxon>
        <taxon>Metazoa</taxon>
        <taxon>Spiralia</taxon>
        <taxon>Lophotrochozoa</taxon>
        <taxon>Mollusca</taxon>
        <taxon>Gastropoda</taxon>
        <taxon>Heterobranchia</taxon>
        <taxon>Euthyneura</taxon>
        <taxon>Panpulmonata</taxon>
        <taxon>Eupulmonata</taxon>
        <taxon>Stylommatophora</taxon>
        <taxon>Helicina</taxon>
        <taxon>Arionoidea</taxon>
        <taxon>Arionidae</taxon>
        <taxon>Arion</taxon>
    </lineage>
</organism>
<accession>A0A0B7B458</accession>
<evidence type="ECO:0000313" key="1">
    <source>
        <dbReference type="EMBL" id="CEK88124.1"/>
    </source>
</evidence>
<dbReference type="AlphaFoldDB" id="A0A0B7B458"/>
<protein>
    <submittedName>
        <fullName evidence="1">Uncharacterized protein</fullName>
    </submittedName>
</protein>
<dbReference type="EMBL" id="HACG01041259">
    <property type="protein sequence ID" value="CEK88124.1"/>
    <property type="molecule type" value="Transcribed_RNA"/>
</dbReference>